<dbReference type="AlphaFoldDB" id="A0A6J4QPK0"/>
<name>A0A6J4QPK0_9BACT</name>
<protein>
    <recommendedName>
        <fullName evidence="2">Antitoxin</fullName>
    </recommendedName>
</protein>
<organism evidence="1">
    <name type="scientific">uncultured Phycisphaerae bacterium</name>
    <dbReference type="NCBI Taxonomy" id="904963"/>
    <lineage>
        <taxon>Bacteria</taxon>
        <taxon>Pseudomonadati</taxon>
        <taxon>Planctomycetota</taxon>
        <taxon>Phycisphaerae</taxon>
        <taxon>environmental samples</taxon>
    </lineage>
</organism>
<evidence type="ECO:0000313" key="1">
    <source>
        <dbReference type="EMBL" id="CAA9445664.1"/>
    </source>
</evidence>
<accession>A0A6J4QPK0</accession>
<proteinExistence type="predicted"/>
<reference evidence="1" key="1">
    <citation type="submission" date="2020-02" db="EMBL/GenBank/DDBJ databases">
        <authorList>
            <person name="Meier V. D."/>
        </authorList>
    </citation>
    <scope>NUCLEOTIDE SEQUENCE</scope>
    <source>
        <strain evidence="1">AVDCRST_MAG64</strain>
    </source>
</reference>
<evidence type="ECO:0008006" key="2">
    <source>
        <dbReference type="Google" id="ProtNLM"/>
    </source>
</evidence>
<gene>
    <name evidence="1" type="ORF">AVDCRST_MAG64-4528</name>
</gene>
<dbReference type="EMBL" id="CADCUQ010001064">
    <property type="protein sequence ID" value="CAA9445664.1"/>
    <property type="molecule type" value="Genomic_DNA"/>
</dbReference>
<sequence>MTTFTDDDVRGRLADVLAAARQDGEVRIRTGSGEEYVVRPAASRLSLGDLPSLNLGLTAEEIVAFVREGREREIYPPRGESNPDR</sequence>